<dbReference type="GO" id="GO:0009425">
    <property type="term" value="C:bacterial-type flagellum basal body"/>
    <property type="evidence" value="ECO:0007669"/>
    <property type="project" value="InterPro"/>
</dbReference>
<evidence type="ECO:0000256" key="3">
    <source>
        <dbReference type="ARBA" id="ARBA00008281"/>
    </source>
</evidence>
<protein>
    <recommendedName>
        <fullName evidence="10">Flagellar protein FliL</fullName>
    </recommendedName>
</protein>
<organism evidence="11 12">
    <name type="scientific">Goekera deserti</name>
    <dbReference type="NCBI Taxonomy" id="2497753"/>
    <lineage>
        <taxon>Bacteria</taxon>
        <taxon>Bacillati</taxon>
        <taxon>Actinomycetota</taxon>
        <taxon>Actinomycetes</taxon>
        <taxon>Geodermatophilales</taxon>
        <taxon>Geodermatophilaceae</taxon>
        <taxon>Goekera</taxon>
    </lineage>
</organism>
<dbReference type="Proteomes" id="UP000470470">
    <property type="component" value="Unassembled WGS sequence"/>
</dbReference>
<evidence type="ECO:0000256" key="4">
    <source>
        <dbReference type="ARBA" id="ARBA00022475"/>
    </source>
</evidence>
<comment type="function">
    <text evidence="1 10">Controls the rotational direction of flagella during chemotaxis.</text>
</comment>
<feature type="transmembrane region" description="Helical" evidence="10">
    <location>
        <begin position="26"/>
        <end position="45"/>
    </location>
</feature>
<comment type="similarity">
    <text evidence="3 10">Belongs to the FliL family.</text>
</comment>
<evidence type="ECO:0000256" key="7">
    <source>
        <dbReference type="ARBA" id="ARBA00022779"/>
    </source>
</evidence>
<name>A0A7K3WGP0_9ACTN</name>
<dbReference type="GO" id="GO:0006935">
    <property type="term" value="P:chemotaxis"/>
    <property type="evidence" value="ECO:0007669"/>
    <property type="project" value="UniProtKB-KW"/>
</dbReference>
<keyword evidence="4 10" id="KW-1003">Cell membrane</keyword>
<keyword evidence="12" id="KW-1185">Reference proteome</keyword>
<dbReference type="EMBL" id="JAAGWK010000024">
    <property type="protein sequence ID" value="NEL55552.1"/>
    <property type="molecule type" value="Genomic_DNA"/>
</dbReference>
<keyword evidence="9 10" id="KW-0472">Membrane</keyword>
<keyword evidence="11" id="KW-0966">Cell projection</keyword>
<accession>A0A7K3WGP0</accession>
<comment type="caution">
    <text evidence="11">The sequence shown here is derived from an EMBL/GenBank/DDBJ whole genome shotgun (WGS) entry which is preliminary data.</text>
</comment>
<dbReference type="RefSeq" id="WP_152730911.1">
    <property type="nucleotide sequence ID" value="NZ_JAABOZ010000004.1"/>
</dbReference>
<evidence type="ECO:0000313" key="12">
    <source>
        <dbReference type="Proteomes" id="UP000470470"/>
    </source>
</evidence>
<evidence type="ECO:0000256" key="8">
    <source>
        <dbReference type="ARBA" id="ARBA00022989"/>
    </source>
</evidence>
<dbReference type="Pfam" id="PF03748">
    <property type="entry name" value="FliL"/>
    <property type="match status" value="1"/>
</dbReference>
<evidence type="ECO:0000256" key="10">
    <source>
        <dbReference type="RuleBase" id="RU364125"/>
    </source>
</evidence>
<dbReference type="InterPro" id="IPR005503">
    <property type="entry name" value="FliL"/>
</dbReference>
<dbReference type="PANTHER" id="PTHR35091">
    <property type="entry name" value="FLAGELLAR PROTEIN FLIL"/>
    <property type="match status" value="1"/>
</dbReference>
<evidence type="ECO:0000256" key="2">
    <source>
        <dbReference type="ARBA" id="ARBA00004162"/>
    </source>
</evidence>
<dbReference type="GO" id="GO:0005886">
    <property type="term" value="C:plasma membrane"/>
    <property type="evidence" value="ECO:0007669"/>
    <property type="project" value="UniProtKB-SubCell"/>
</dbReference>
<dbReference type="GO" id="GO:0071978">
    <property type="term" value="P:bacterial-type flagellum-dependent swarming motility"/>
    <property type="evidence" value="ECO:0007669"/>
    <property type="project" value="TreeGrafter"/>
</dbReference>
<evidence type="ECO:0000256" key="5">
    <source>
        <dbReference type="ARBA" id="ARBA00022500"/>
    </source>
</evidence>
<reference evidence="11 12" key="1">
    <citation type="submission" date="2020-02" db="EMBL/GenBank/DDBJ databases">
        <title>The whole genome sequence of CPCC 205119.</title>
        <authorList>
            <person name="Jiang Z."/>
        </authorList>
    </citation>
    <scope>NUCLEOTIDE SEQUENCE [LARGE SCALE GENOMIC DNA]</scope>
    <source>
        <strain evidence="11 12">CPCC 205119</strain>
    </source>
</reference>
<dbReference type="AlphaFoldDB" id="A0A7K3WGP0"/>
<keyword evidence="6 10" id="KW-0812">Transmembrane</keyword>
<gene>
    <name evidence="11" type="ORF">G1H19_16320</name>
</gene>
<proteinExistence type="inferred from homology"/>
<evidence type="ECO:0000256" key="1">
    <source>
        <dbReference type="ARBA" id="ARBA00002254"/>
    </source>
</evidence>
<sequence>MSTKTKEKDDKAPADGEEAKGGKKKILIIAVVALLAVGAALYFFVFSGSEAEAAPVEGTVLTLEPVAVNLAGGGYLKVGIALQFTEAAGGGGHGGAPDGSKALDLLISQFSQAQPADVTTARDALKADLQKKIIEAYHHDVMGIYFTEYVTQ</sequence>
<keyword evidence="11" id="KW-0969">Cilium</keyword>
<keyword evidence="7 10" id="KW-0283">Flagellar rotation</keyword>
<evidence type="ECO:0000256" key="9">
    <source>
        <dbReference type="ARBA" id="ARBA00023136"/>
    </source>
</evidence>
<keyword evidence="11" id="KW-0282">Flagellum</keyword>
<evidence type="ECO:0000256" key="6">
    <source>
        <dbReference type="ARBA" id="ARBA00022692"/>
    </source>
</evidence>
<keyword evidence="5 10" id="KW-0145">Chemotaxis</keyword>
<keyword evidence="8 10" id="KW-1133">Transmembrane helix</keyword>
<dbReference type="PANTHER" id="PTHR35091:SF2">
    <property type="entry name" value="FLAGELLAR PROTEIN FLIL"/>
    <property type="match status" value="1"/>
</dbReference>
<comment type="subcellular location">
    <subcellularLocation>
        <location evidence="2">Cell membrane</location>
        <topology evidence="2">Single-pass membrane protein</topology>
    </subcellularLocation>
</comment>
<evidence type="ECO:0000313" key="11">
    <source>
        <dbReference type="EMBL" id="NEL55552.1"/>
    </source>
</evidence>